<comment type="caution">
    <text evidence="1">The sequence shown here is derived from an EMBL/GenBank/DDBJ whole genome shotgun (WGS) entry which is preliminary data.</text>
</comment>
<name>A0A835L129_SPOEX</name>
<evidence type="ECO:0000313" key="2">
    <source>
        <dbReference type="Proteomes" id="UP000648187"/>
    </source>
</evidence>
<reference evidence="1" key="1">
    <citation type="submission" date="2020-08" db="EMBL/GenBank/DDBJ databases">
        <title>Spodoptera exigua strain:BAW_Kor-Di-RS1 Genome sequencing and assembly.</title>
        <authorList>
            <person name="Kim J."/>
            <person name="Nam H.Y."/>
            <person name="Kwon M."/>
            <person name="Choi J.H."/>
            <person name="Cho S.R."/>
            <person name="Kim G.-H."/>
        </authorList>
    </citation>
    <scope>NUCLEOTIDE SEQUENCE</scope>
    <source>
        <strain evidence="1">BAW_Kor-Di-RS1</strain>
        <tissue evidence="1">Whole-body</tissue>
    </source>
</reference>
<evidence type="ECO:0000313" key="1">
    <source>
        <dbReference type="EMBL" id="KAF9409807.1"/>
    </source>
</evidence>
<keyword evidence="2" id="KW-1185">Reference proteome</keyword>
<dbReference type="Proteomes" id="UP000648187">
    <property type="component" value="Unassembled WGS sequence"/>
</dbReference>
<organism evidence="1 2">
    <name type="scientific">Spodoptera exigua</name>
    <name type="common">Beet armyworm</name>
    <name type="synonym">Noctua fulgens</name>
    <dbReference type="NCBI Taxonomy" id="7107"/>
    <lineage>
        <taxon>Eukaryota</taxon>
        <taxon>Metazoa</taxon>
        <taxon>Ecdysozoa</taxon>
        <taxon>Arthropoda</taxon>
        <taxon>Hexapoda</taxon>
        <taxon>Insecta</taxon>
        <taxon>Pterygota</taxon>
        <taxon>Neoptera</taxon>
        <taxon>Endopterygota</taxon>
        <taxon>Lepidoptera</taxon>
        <taxon>Glossata</taxon>
        <taxon>Ditrysia</taxon>
        <taxon>Noctuoidea</taxon>
        <taxon>Noctuidae</taxon>
        <taxon>Amphipyrinae</taxon>
        <taxon>Spodoptera</taxon>
    </lineage>
</organism>
<gene>
    <name evidence="1" type="ORF">HW555_010930</name>
</gene>
<sequence>MRYENQDWFIPSPALPVSDKDLALTPDQIRETLNYFRDVFVRPVVGVLVVSVAALRLREHRDARPPVPVAPVATRHACSLIARRNGPIDTATATPKNDLRRTHRAPYAPTRAKHRVEVHRCIGRLA</sequence>
<proteinExistence type="predicted"/>
<accession>A0A835L129</accession>
<dbReference type="AlphaFoldDB" id="A0A835L129"/>
<dbReference type="EMBL" id="JACKWZ010000297">
    <property type="protein sequence ID" value="KAF9409807.1"/>
    <property type="molecule type" value="Genomic_DNA"/>
</dbReference>
<protein>
    <submittedName>
        <fullName evidence="1">Uncharacterized protein</fullName>
    </submittedName>
</protein>